<feature type="region of interest" description="Disordered" evidence="18">
    <location>
        <begin position="266"/>
        <end position="295"/>
    </location>
</feature>
<dbReference type="Gene3D" id="1.10.10.60">
    <property type="entry name" value="Homeodomain-like"/>
    <property type="match status" value="1"/>
</dbReference>
<dbReference type="InterPro" id="IPR008971">
    <property type="entry name" value="HSP40/DnaJ_pept-bd"/>
</dbReference>
<dbReference type="Pfam" id="PF02376">
    <property type="entry name" value="CUT"/>
    <property type="match status" value="2"/>
</dbReference>
<sequence length="1209" mass="134064">MAANGMKLWSLCCLLLCLIATVLAGRDFYKILGVSKSASIKEIKKAYRKLALQLHPDRNQDDPQAQDKFADLGAAYEVLSDEEKRKQYDAYGEEGLKEGHHGSHGDIFSSFFGDFGFMFGGNRQQQDRNIPRGNDIVMDLDVTLEEVYSGNFVEVVRNKPIAKEAPGKRKCNCRQEMRTTQLGPGRFQMTQEVVCDECPNIRLVNEERTLEVEIEQGVRDDMEYPFIGEGEPHIDGEPGDLRFRIKVLNHPYRLLALDAGYQSRAHTQPYTPPISSNPFQHTDISFKPIPSGREATRSPALDSLLLLNGQSPLNGQPRYQHAVSSPYSLAGVPPAVWRGMERGGGESPRRRESPERRTAASPDLSVPPPGKISRLELNGSPTGPRSRHNGAPQRGLGGLMIPVFCVVEQVDGGMVVEGEGREEHAEFVLVRKDILFTQLVETALLALGYSHSSAAQAHGIIKVGRWNPLPIHCLTDAPEATVADMLLDVYHMVTLRIQLQSFAKLEDLPSEQWNHATVRNALKDLLKEMNQSTLAKECPLSQSMISSIVNSSYYANVSTAKCQEFGRWYKKYKKIKGEIKGDYFEKMWPVRENSEIKVERDTLVDFCVLGQRPPPHLPGLSQLGSLGSVGSLVKNSSGEPQTPQSQPSSQGQPQPPSTHSGQLHHSPPLRSQVAPPTALQPLLGPRGLLSPQLSPQLMQQQIAMAHLINQQLAVSRLLAHQHPQALNQQFLNHPPIPRPSKSGGPGEPGSNPSAAEVSSDIYQQVRDELKRASVSQAVFARVAFNRTQGLLSEILRKEEDPRTASQSLLVNLKAMQNFLNLPEAERDRIYQEERERSMNPPAGLAPNSNSSPGGNRLSQKVWERSMDEQLTPDAWASIWKNKNKIINSSKPSGPNTDLPLKLEPLINITSSIYDEIQQEMKRAKVSQALFAKVAANKSQGWLCELLRWKENPSPENRTLWENLCTIRRFLTLPQTDRDLVYEEESRHHHSERLHTVLHLPSDPQVLHRQPVPPLKDHSPMREDSMPNSGIEDNPQAGAGNGNTGGSSSVVKKPRSRTKISLEALGILQSFIQDVGLYPDQEAIHTLSAQLDLPKHTIVKFFQNQRYHVKHHGRLKELGAEGSGVDVAEYRDEELLSGSEDAESSEDGHEEIYSGQESASAEAASSSTPTPSSTSGQEESKDKSLGSVRPSSLPSSNSTPSPRDQAEYQR</sequence>
<feature type="region of interest" description="Disordered" evidence="18">
    <location>
        <begin position="832"/>
        <end position="857"/>
    </location>
</feature>
<dbReference type="FunFam" id="1.10.260.70:FF:000001">
    <property type="entry name" value="DNA-binding protein SATB"/>
    <property type="match status" value="1"/>
</dbReference>
<keyword evidence="14 15" id="KW-0539">Nucleus</keyword>
<dbReference type="InterPro" id="IPR001623">
    <property type="entry name" value="DnaJ_domain"/>
</dbReference>
<protein>
    <recommendedName>
        <fullName evidence="17">DNA-binding protein SATB</fullName>
    </recommendedName>
    <alternativeName>
        <fullName evidence="17">Special AT-rich sequence-binding protein</fullName>
    </alternativeName>
</protein>
<feature type="region of interest" description="Disordered" evidence="18">
    <location>
        <begin position="628"/>
        <end position="686"/>
    </location>
</feature>
<keyword evidence="9" id="KW-0156">Chromatin regulator</keyword>
<evidence type="ECO:0000256" key="12">
    <source>
        <dbReference type="ARBA" id="ARBA00023155"/>
    </source>
</evidence>
<evidence type="ECO:0000313" key="26">
    <source>
        <dbReference type="Proteomes" id="UP000319801"/>
    </source>
</evidence>
<dbReference type="InterPro" id="IPR032355">
    <property type="entry name" value="CUTL"/>
</dbReference>
<dbReference type="FunFam" id="1.10.10.60:FF:000070">
    <property type="entry name" value="DNA-binding protein SATB"/>
    <property type="match status" value="1"/>
</dbReference>
<dbReference type="InterPro" id="IPR018253">
    <property type="entry name" value="DnaJ_domain_CS"/>
</dbReference>
<feature type="domain" description="J" evidence="21">
    <location>
        <begin position="27"/>
        <end position="92"/>
    </location>
</feature>
<reference evidence="25 26" key="1">
    <citation type="journal article" date="2019" name="Genome Biol. Evol.">
        <title>Whole-Genome Sequencing of the Giant Devil Catfish, Bagarius yarrelli.</title>
        <authorList>
            <person name="Jiang W."/>
            <person name="Lv Y."/>
            <person name="Cheng L."/>
            <person name="Yang K."/>
            <person name="Chao B."/>
            <person name="Wang X."/>
            <person name="Li Y."/>
            <person name="Pan X."/>
            <person name="You X."/>
            <person name="Zhang Y."/>
            <person name="Yang J."/>
            <person name="Li J."/>
            <person name="Zhang X."/>
            <person name="Liu S."/>
            <person name="Sun C."/>
            <person name="Yang J."/>
            <person name="Shi Q."/>
        </authorList>
    </citation>
    <scope>NUCLEOTIDE SEQUENCE [LARGE SCALE GENOMIC DNA]</scope>
    <source>
        <strain evidence="25">JWS20170419001</strain>
        <tissue evidence="25">Muscle</tissue>
    </source>
</reference>
<keyword evidence="5" id="KW-1017">Isopeptide bond</keyword>
<evidence type="ECO:0000259" key="24">
    <source>
        <dbReference type="PROSITE" id="PS51983"/>
    </source>
</evidence>
<dbReference type="CDD" id="cd11585">
    <property type="entry name" value="SATB1_N"/>
    <property type="match status" value="1"/>
</dbReference>
<dbReference type="PROSITE" id="PS51042">
    <property type="entry name" value="CUT"/>
    <property type="match status" value="2"/>
</dbReference>
<feature type="region of interest" description="Disordered" evidence="18">
    <location>
        <begin position="1134"/>
        <end position="1209"/>
    </location>
</feature>
<dbReference type="GO" id="GO:0006457">
    <property type="term" value="P:protein folding"/>
    <property type="evidence" value="ECO:0007669"/>
    <property type="project" value="InterPro"/>
</dbReference>
<evidence type="ECO:0000256" key="13">
    <source>
        <dbReference type="ARBA" id="ARBA00023163"/>
    </source>
</evidence>
<dbReference type="SUPFAM" id="SSF49493">
    <property type="entry name" value="HSP40/DnaJ peptide-binding domain"/>
    <property type="match status" value="1"/>
</dbReference>
<keyword evidence="7" id="KW-0677">Repeat</keyword>
<dbReference type="Gene3D" id="2.60.260.20">
    <property type="entry name" value="Urease metallochaperone UreE, N-terminal domain"/>
    <property type="match status" value="1"/>
</dbReference>
<keyword evidence="3" id="KW-0160">Chromosomal rearrangement</keyword>
<dbReference type="InterPro" id="IPR032392">
    <property type="entry name" value="ULD"/>
</dbReference>
<feature type="compositionally biased region" description="Low complexity" evidence="18">
    <location>
        <begin position="1153"/>
        <end position="1176"/>
    </location>
</feature>
<dbReference type="PRINTS" id="PR00625">
    <property type="entry name" value="JDOMAIN"/>
</dbReference>
<dbReference type="GO" id="GO:0031981">
    <property type="term" value="C:nuclear lumen"/>
    <property type="evidence" value="ECO:0007669"/>
    <property type="project" value="UniProtKB-ARBA"/>
</dbReference>
<dbReference type="PROSITE" id="PS00636">
    <property type="entry name" value="DNAJ_1"/>
    <property type="match status" value="1"/>
</dbReference>
<comment type="subcellular location">
    <subcellularLocation>
        <location evidence="1 15 16">Nucleus</location>
    </subcellularLocation>
</comment>
<dbReference type="CDD" id="cd00086">
    <property type="entry name" value="homeodomain"/>
    <property type="match status" value="1"/>
</dbReference>
<evidence type="ECO:0000256" key="6">
    <source>
        <dbReference type="ARBA" id="ARBA00022553"/>
    </source>
</evidence>
<organism evidence="25 26">
    <name type="scientific">Bagarius yarrelli</name>
    <name type="common">Goonch</name>
    <name type="synonym">Bagrus yarrelli</name>
    <dbReference type="NCBI Taxonomy" id="175774"/>
    <lineage>
        <taxon>Eukaryota</taxon>
        <taxon>Metazoa</taxon>
        <taxon>Chordata</taxon>
        <taxon>Craniata</taxon>
        <taxon>Vertebrata</taxon>
        <taxon>Euteleostomi</taxon>
        <taxon>Actinopterygii</taxon>
        <taxon>Neopterygii</taxon>
        <taxon>Teleostei</taxon>
        <taxon>Ostariophysi</taxon>
        <taxon>Siluriformes</taxon>
        <taxon>Sisoridae</taxon>
        <taxon>Sisorinae</taxon>
        <taxon>Bagarius</taxon>
    </lineage>
</organism>
<dbReference type="Pfam" id="PF16557">
    <property type="entry name" value="CUTL"/>
    <property type="match status" value="1"/>
</dbReference>
<dbReference type="GO" id="GO:0051082">
    <property type="term" value="F:unfolded protein binding"/>
    <property type="evidence" value="ECO:0007669"/>
    <property type="project" value="InterPro"/>
</dbReference>
<dbReference type="SMART" id="SM00271">
    <property type="entry name" value="DnaJ"/>
    <property type="match status" value="1"/>
</dbReference>
<dbReference type="SUPFAM" id="SSF46565">
    <property type="entry name" value="Chaperone J-domain"/>
    <property type="match status" value="1"/>
</dbReference>
<dbReference type="Gene3D" id="3.10.20.710">
    <property type="entry name" value="SATB, ubiquitin-like oligomerisation domain"/>
    <property type="match status" value="1"/>
</dbReference>
<dbReference type="InterPro" id="IPR001356">
    <property type="entry name" value="HD"/>
</dbReference>
<evidence type="ECO:0000256" key="11">
    <source>
        <dbReference type="ARBA" id="ARBA00023125"/>
    </source>
</evidence>
<evidence type="ECO:0000256" key="5">
    <source>
        <dbReference type="ARBA" id="ARBA00022499"/>
    </source>
</evidence>
<feature type="signal peptide" evidence="19">
    <location>
        <begin position="1"/>
        <end position="24"/>
    </location>
</feature>
<feature type="DNA-binding region" description="Homeobox" evidence="15">
    <location>
        <begin position="1052"/>
        <end position="1112"/>
    </location>
</feature>
<feature type="domain" description="CUT" evidence="22">
    <location>
        <begin position="747"/>
        <end position="834"/>
    </location>
</feature>
<dbReference type="FunFam" id="3.10.20.710:FF:000001">
    <property type="entry name" value="DNA-binding protein SATB"/>
    <property type="match status" value="1"/>
</dbReference>
<evidence type="ECO:0000256" key="15">
    <source>
        <dbReference type="PROSITE-ProRule" id="PRU00108"/>
    </source>
</evidence>
<feature type="compositionally biased region" description="Polar residues" evidence="18">
    <location>
        <begin position="846"/>
        <end position="857"/>
    </location>
</feature>
<dbReference type="CDD" id="cd06257">
    <property type="entry name" value="DnaJ"/>
    <property type="match status" value="1"/>
</dbReference>
<feature type="compositionally biased region" description="Low complexity" evidence="18">
    <location>
        <begin position="628"/>
        <end position="661"/>
    </location>
</feature>
<dbReference type="InterPro" id="IPR036869">
    <property type="entry name" value="J_dom_sf"/>
</dbReference>
<feature type="compositionally biased region" description="Basic and acidic residues" evidence="18">
    <location>
        <begin position="339"/>
        <end position="358"/>
    </location>
</feature>
<evidence type="ECO:0000256" key="19">
    <source>
        <dbReference type="SAM" id="SignalP"/>
    </source>
</evidence>
<dbReference type="GO" id="GO:0000981">
    <property type="term" value="F:DNA-binding transcription factor activity, RNA polymerase II-specific"/>
    <property type="evidence" value="ECO:0007669"/>
    <property type="project" value="TreeGrafter"/>
</dbReference>
<evidence type="ECO:0000259" key="22">
    <source>
        <dbReference type="PROSITE" id="PS51042"/>
    </source>
</evidence>
<dbReference type="InterPro" id="IPR038224">
    <property type="entry name" value="SATB_ULD_sf"/>
</dbReference>
<dbReference type="Pfam" id="PF01556">
    <property type="entry name" value="DnaJ_C"/>
    <property type="match status" value="1"/>
</dbReference>
<evidence type="ECO:0000256" key="18">
    <source>
        <dbReference type="SAM" id="MobiDB-lite"/>
    </source>
</evidence>
<evidence type="ECO:0000256" key="10">
    <source>
        <dbReference type="ARBA" id="ARBA00023015"/>
    </source>
</evidence>
<evidence type="ECO:0000256" key="16">
    <source>
        <dbReference type="RuleBase" id="RU000682"/>
    </source>
</evidence>
<evidence type="ECO:0000259" key="21">
    <source>
        <dbReference type="PROSITE" id="PS50076"/>
    </source>
</evidence>
<dbReference type="Gene3D" id="1.10.260.40">
    <property type="entry name" value="lambda repressor-like DNA-binding domains"/>
    <property type="match status" value="2"/>
</dbReference>
<dbReference type="OrthoDB" id="10052721at2759"/>
<keyword evidence="10 17" id="KW-0805">Transcription regulation</keyword>
<keyword evidence="6" id="KW-0597">Phosphoprotein</keyword>
<dbReference type="InterPro" id="IPR010982">
    <property type="entry name" value="Lambda_DNA-bd_dom_sf"/>
</dbReference>
<dbReference type="PANTHER" id="PTHR15116">
    <property type="entry name" value="DNA-BINDING PROTEIN SATB FAMILY MEMBER"/>
    <property type="match status" value="1"/>
</dbReference>
<keyword evidence="19" id="KW-0732">Signal</keyword>
<dbReference type="PROSITE" id="PS50076">
    <property type="entry name" value="DNAJ_2"/>
    <property type="match status" value="1"/>
</dbReference>
<dbReference type="GO" id="GO:0006338">
    <property type="term" value="P:chromatin remodeling"/>
    <property type="evidence" value="ECO:0007669"/>
    <property type="project" value="InterPro"/>
</dbReference>
<dbReference type="PROSITE" id="PS51982">
    <property type="entry name" value="CMP"/>
    <property type="match status" value="1"/>
</dbReference>
<dbReference type="EMBL" id="VCAZ01000119">
    <property type="protein sequence ID" value="TSU62990.1"/>
    <property type="molecule type" value="Genomic_DNA"/>
</dbReference>
<evidence type="ECO:0000256" key="9">
    <source>
        <dbReference type="ARBA" id="ARBA00022853"/>
    </source>
</evidence>
<feature type="domain" description="CUT" evidence="22">
    <location>
        <begin position="898"/>
        <end position="985"/>
    </location>
</feature>
<feature type="compositionally biased region" description="Polar residues" evidence="18">
    <location>
        <begin position="266"/>
        <end position="283"/>
    </location>
</feature>
<feature type="region of interest" description="Disordered" evidence="18">
    <location>
        <begin position="991"/>
        <end position="1054"/>
    </location>
</feature>
<dbReference type="SMART" id="SM01109">
    <property type="entry name" value="CUT"/>
    <property type="match status" value="2"/>
</dbReference>
<comment type="similarity">
    <text evidence="2 17">Belongs to the CUT homeobox family.</text>
</comment>
<evidence type="ECO:0000256" key="1">
    <source>
        <dbReference type="ARBA" id="ARBA00004123"/>
    </source>
</evidence>
<keyword evidence="13 17" id="KW-0804">Transcription</keyword>
<proteinExistence type="inferred from homology"/>
<feature type="region of interest" description="Disordered" evidence="18">
    <location>
        <begin position="729"/>
        <end position="757"/>
    </location>
</feature>
<dbReference type="FunFam" id="1.10.287.110:FF:000040">
    <property type="entry name" value="dnaJ homolog subfamily B member 11"/>
    <property type="match status" value="1"/>
</dbReference>
<dbReference type="Pfam" id="PF00226">
    <property type="entry name" value="DnaJ"/>
    <property type="match status" value="1"/>
</dbReference>
<feature type="domain" description="CMP" evidence="23">
    <location>
        <begin position="398"/>
        <end position="501"/>
    </location>
</feature>
<keyword evidence="12 15" id="KW-0371">Homeobox</keyword>
<evidence type="ECO:0000259" key="23">
    <source>
        <dbReference type="PROSITE" id="PS51982"/>
    </source>
</evidence>
<dbReference type="InterPro" id="IPR009057">
    <property type="entry name" value="Homeodomain-like_sf"/>
</dbReference>
<dbReference type="PROSITE" id="PS51983">
    <property type="entry name" value="CUTL"/>
    <property type="match status" value="1"/>
</dbReference>
<dbReference type="GO" id="GO:0000978">
    <property type="term" value="F:RNA polymerase II cis-regulatory region sequence-specific DNA binding"/>
    <property type="evidence" value="ECO:0007669"/>
    <property type="project" value="TreeGrafter"/>
</dbReference>
<feature type="compositionally biased region" description="Low complexity" evidence="18">
    <location>
        <begin position="1184"/>
        <end position="1201"/>
    </location>
</feature>
<evidence type="ECO:0000256" key="2">
    <source>
        <dbReference type="ARBA" id="ARBA00008190"/>
    </source>
</evidence>
<dbReference type="Proteomes" id="UP000319801">
    <property type="component" value="Unassembled WGS sequence"/>
</dbReference>
<comment type="caution">
    <text evidence="25">The sequence shown here is derived from an EMBL/GenBank/DDBJ whole genome shotgun (WGS) entry which is preliminary data.</text>
</comment>
<feature type="domain" description="Homeobox" evidence="20">
    <location>
        <begin position="1050"/>
        <end position="1111"/>
    </location>
</feature>
<dbReference type="InterPro" id="IPR002939">
    <property type="entry name" value="DnaJ_C"/>
</dbReference>
<dbReference type="Pfam" id="PF00046">
    <property type="entry name" value="Homeodomain"/>
    <property type="match status" value="1"/>
</dbReference>
<dbReference type="Gene3D" id="1.10.287.110">
    <property type="entry name" value="DnaJ domain"/>
    <property type="match status" value="1"/>
</dbReference>
<accession>A0A556V502</accession>
<dbReference type="SUPFAM" id="SSF46689">
    <property type="entry name" value="Homeodomain-like"/>
    <property type="match status" value="1"/>
</dbReference>
<name>A0A556V502_BAGYA</name>
<keyword evidence="4" id="KW-0678">Repressor</keyword>
<dbReference type="SUPFAM" id="SSF47413">
    <property type="entry name" value="lambda repressor-like DNA-binding domains"/>
    <property type="match status" value="2"/>
</dbReference>
<dbReference type="InterPro" id="IPR039673">
    <property type="entry name" value="SATB1/SATB2"/>
</dbReference>
<dbReference type="FunFam" id="1.10.260.40:FF:000003">
    <property type="entry name" value="DNA-binding protein SATB"/>
    <property type="match status" value="2"/>
</dbReference>
<dbReference type="InterPro" id="IPR003350">
    <property type="entry name" value="CUT_dom"/>
</dbReference>
<keyword evidence="8" id="KW-0832">Ubl conjugation</keyword>
<evidence type="ECO:0000256" key="4">
    <source>
        <dbReference type="ARBA" id="ARBA00022491"/>
    </source>
</evidence>
<dbReference type="InterPro" id="IPR038216">
    <property type="entry name" value="SATB_CUTL_sf"/>
</dbReference>
<feature type="region of interest" description="Disordered" evidence="18">
    <location>
        <begin position="336"/>
        <end position="394"/>
    </location>
</feature>
<dbReference type="PROSITE" id="PS50071">
    <property type="entry name" value="HOMEOBOX_2"/>
    <property type="match status" value="1"/>
</dbReference>
<dbReference type="PANTHER" id="PTHR15116:SF15">
    <property type="entry name" value="DNA-BINDING PROTEIN SATB2"/>
    <property type="match status" value="1"/>
</dbReference>
<evidence type="ECO:0000256" key="7">
    <source>
        <dbReference type="ARBA" id="ARBA00022737"/>
    </source>
</evidence>
<dbReference type="Pfam" id="PF16534">
    <property type="entry name" value="ULD"/>
    <property type="match status" value="1"/>
</dbReference>
<evidence type="ECO:0000256" key="17">
    <source>
        <dbReference type="RuleBase" id="RU361129"/>
    </source>
</evidence>
<dbReference type="Gene3D" id="1.10.260.70">
    <property type="entry name" value="SATB, CULT domain"/>
    <property type="match status" value="1"/>
</dbReference>
<feature type="chain" id="PRO_5022056944" description="DNA-binding protein SATB" evidence="19">
    <location>
        <begin position="25"/>
        <end position="1209"/>
    </location>
</feature>
<evidence type="ECO:0000259" key="20">
    <source>
        <dbReference type="PROSITE" id="PS50071"/>
    </source>
</evidence>
<keyword evidence="26" id="KW-1185">Reference proteome</keyword>
<evidence type="ECO:0000256" key="14">
    <source>
        <dbReference type="ARBA" id="ARBA00023242"/>
    </source>
</evidence>
<feature type="domain" description="CUTL" evidence="24">
    <location>
        <begin position="504"/>
        <end position="577"/>
    </location>
</feature>
<evidence type="ECO:0000256" key="3">
    <source>
        <dbReference type="ARBA" id="ARBA00022447"/>
    </source>
</evidence>
<dbReference type="SMART" id="SM00389">
    <property type="entry name" value="HOX"/>
    <property type="match status" value="1"/>
</dbReference>
<keyword evidence="11 15" id="KW-0238">DNA-binding</keyword>
<dbReference type="AlphaFoldDB" id="A0A556V502"/>
<gene>
    <name evidence="25" type="ORF">Baya_12258</name>
</gene>
<evidence type="ECO:0000313" key="25">
    <source>
        <dbReference type="EMBL" id="TSU62990.1"/>
    </source>
</evidence>
<feature type="compositionally biased region" description="Basic and acidic residues" evidence="18">
    <location>
        <begin position="1014"/>
        <end position="1024"/>
    </location>
</feature>
<evidence type="ECO:0000256" key="8">
    <source>
        <dbReference type="ARBA" id="ARBA00022843"/>
    </source>
</evidence>